<sequence length="269" mass="29476">VTPTTIDLFQRDGLFTGEAVREEFAGGLHQITGFMDGLDETGIEAVPVFYASTSPSGTITRSTCDELIERMFAALDEAGPLDGFLVSPHGANAGEGDDYRDLDGFWLTKLRAHVGPDVPIICVIDPHANLSERMVDTCDVTIAYRSNPHLDQRERGLEAASLIVRTLRGEIRPVQRASFPTFGINIERQGTTLWPCLPLYELANEQLARPGVLSNSIVLGFPYSDVEEMGSSAVVVTDNDPQLAQQLADELTAYMLTHRADFVGEYIDE</sequence>
<dbReference type="Pfam" id="PF07364">
    <property type="entry name" value="DUF1485"/>
    <property type="match status" value="1"/>
</dbReference>
<name>A0A382AGN1_9ZZZZ</name>
<protein>
    <recommendedName>
        <fullName evidence="1">Microcystin LR degradation protein MlrC N-terminal domain-containing protein</fullName>
    </recommendedName>
</protein>
<dbReference type="EMBL" id="UINC01025316">
    <property type="protein sequence ID" value="SVB00666.1"/>
    <property type="molecule type" value="Genomic_DNA"/>
</dbReference>
<feature type="domain" description="Microcystin LR degradation protein MlrC N-terminal" evidence="1">
    <location>
        <begin position="2"/>
        <end position="266"/>
    </location>
</feature>
<feature type="non-terminal residue" evidence="2">
    <location>
        <position position="269"/>
    </location>
</feature>
<organism evidence="2">
    <name type="scientific">marine metagenome</name>
    <dbReference type="NCBI Taxonomy" id="408172"/>
    <lineage>
        <taxon>unclassified sequences</taxon>
        <taxon>metagenomes</taxon>
        <taxon>ecological metagenomes</taxon>
    </lineage>
</organism>
<gene>
    <name evidence="2" type="ORF">METZ01_LOCUS153520</name>
</gene>
<accession>A0A382AGN1</accession>
<dbReference type="InterPro" id="IPR015995">
    <property type="entry name" value="MlrC_N"/>
</dbReference>
<evidence type="ECO:0000313" key="2">
    <source>
        <dbReference type="EMBL" id="SVB00666.1"/>
    </source>
</evidence>
<feature type="non-terminal residue" evidence="2">
    <location>
        <position position="1"/>
    </location>
</feature>
<proteinExistence type="predicted"/>
<evidence type="ECO:0000259" key="1">
    <source>
        <dbReference type="Pfam" id="PF07364"/>
    </source>
</evidence>
<dbReference type="AlphaFoldDB" id="A0A382AGN1"/>
<reference evidence="2" key="1">
    <citation type="submission" date="2018-05" db="EMBL/GenBank/DDBJ databases">
        <authorList>
            <person name="Lanie J.A."/>
            <person name="Ng W.-L."/>
            <person name="Kazmierczak K.M."/>
            <person name="Andrzejewski T.M."/>
            <person name="Davidsen T.M."/>
            <person name="Wayne K.J."/>
            <person name="Tettelin H."/>
            <person name="Glass J.I."/>
            <person name="Rusch D."/>
            <person name="Podicherti R."/>
            <person name="Tsui H.-C.T."/>
            <person name="Winkler M.E."/>
        </authorList>
    </citation>
    <scope>NUCLEOTIDE SEQUENCE</scope>
</reference>